<name>R4UCS4_9MOLU</name>
<evidence type="ECO:0008006" key="3">
    <source>
        <dbReference type="Google" id="ProtNLM"/>
    </source>
</evidence>
<dbReference type="PATRIC" id="fig|1276229.3.peg.71"/>
<sequence>MSIREFEERIRSSVDEIINKIINDNKKPNIIGKARLGAQISDFLEDKFIKYSKSDVNIINAIGAPKENTKSSFDIKFNFKYKGITELIWIDFKAINEGSLDSNPDIGAANKVISFIKQGNFYILYVYVYYKNNNDGNVEFVSNNNGKFTKQYFLKDIEKTFRRTPTGQLQVNANSVSEYRTREEFINLFFQKVEESHKRSIKKSNEMLKSLSQIKLEIIEKNKALEKSILNKLNEN</sequence>
<dbReference type="Proteomes" id="UP000013963">
    <property type="component" value="Chromosome"/>
</dbReference>
<dbReference type="OrthoDB" id="1368792at2"/>
<dbReference type="AlphaFoldDB" id="R4UCS4"/>
<dbReference type="RefSeq" id="WP_016340330.1">
    <property type="nucleotide sequence ID" value="NC_021284.1"/>
</dbReference>
<dbReference type="InterPro" id="IPR054305">
    <property type="entry name" value="SwaI"/>
</dbReference>
<proteinExistence type="predicted"/>
<reference evidence="1 2" key="1">
    <citation type="journal article" date="2013" name="Genome Biol. Evol.">
        <title>Complete genomes of two dipteran-associated spiroplasmas provided insights into the origin, dynamics, and impacts of viral invasion in spiroplasma.</title>
        <authorList>
            <person name="Ku C."/>
            <person name="Lo W.S."/>
            <person name="Chen L.L."/>
            <person name="Kuo C.H."/>
        </authorList>
    </citation>
    <scope>NUCLEOTIDE SEQUENCE [LARGE SCALE GENOMIC DNA]</scope>
    <source>
        <strain evidence="1">EA-1</strain>
    </source>
</reference>
<dbReference type="KEGG" id="ssyr:SSYRP_v1c00730"/>
<dbReference type="Pfam" id="PF22081">
    <property type="entry name" value="SwaI-like"/>
    <property type="match status" value="1"/>
</dbReference>
<evidence type="ECO:0000313" key="1">
    <source>
        <dbReference type="EMBL" id="AGM25669.1"/>
    </source>
</evidence>
<dbReference type="HOGENOM" id="CLU_1174835_0_0_14"/>
<accession>R4UCS4</accession>
<evidence type="ECO:0000313" key="2">
    <source>
        <dbReference type="Proteomes" id="UP000013963"/>
    </source>
</evidence>
<gene>
    <name evidence="1" type="ORF">SSYRP_v1c00730</name>
</gene>
<keyword evidence="2" id="KW-1185">Reference proteome</keyword>
<organism evidence="1 2">
    <name type="scientific">Spiroplasma syrphidicola EA-1</name>
    <dbReference type="NCBI Taxonomy" id="1276229"/>
    <lineage>
        <taxon>Bacteria</taxon>
        <taxon>Bacillati</taxon>
        <taxon>Mycoplasmatota</taxon>
        <taxon>Mollicutes</taxon>
        <taxon>Entomoplasmatales</taxon>
        <taxon>Spiroplasmataceae</taxon>
        <taxon>Spiroplasma</taxon>
    </lineage>
</organism>
<protein>
    <recommendedName>
        <fullName evidence="3">Restriction endonuclease</fullName>
    </recommendedName>
</protein>
<dbReference type="EMBL" id="CP005078">
    <property type="protein sequence ID" value="AGM25669.1"/>
    <property type="molecule type" value="Genomic_DNA"/>
</dbReference>
<dbReference type="REBASE" id="64983">
    <property type="entry name" value="SsyEA1ORF740P"/>
</dbReference>